<evidence type="ECO:0000313" key="1">
    <source>
        <dbReference type="EnsemblPlants" id="AET4Gv20486000.5"/>
    </source>
</evidence>
<dbReference type="GO" id="GO:0042450">
    <property type="term" value="P:L-arginine biosynthetic process via ornithine"/>
    <property type="evidence" value="ECO:0007669"/>
    <property type="project" value="InterPro"/>
</dbReference>
<reference evidence="1" key="5">
    <citation type="journal article" date="2021" name="G3 (Bethesda)">
        <title>Aegilops tauschii genome assembly Aet v5.0 features greater sequence contiguity and improved annotation.</title>
        <authorList>
            <person name="Wang L."/>
            <person name="Zhu T."/>
            <person name="Rodriguez J.C."/>
            <person name="Deal K.R."/>
            <person name="Dubcovsky J."/>
            <person name="McGuire P.E."/>
            <person name="Lux T."/>
            <person name="Spannagl M."/>
            <person name="Mayer K.F.X."/>
            <person name="Baldrich P."/>
            <person name="Meyers B.C."/>
            <person name="Huo N."/>
            <person name="Gu Y.Q."/>
            <person name="Zhou H."/>
            <person name="Devos K.M."/>
            <person name="Bennetzen J.L."/>
            <person name="Unver T."/>
            <person name="Budak H."/>
            <person name="Gulick P.J."/>
            <person name="Galiba G."/>
            <person name="Kalapos B."/>
            <person name="Nelson D.R."/>
            <person name="Li P."/>
            <person name="You F.M."/>
            <person name="Luo M.C."/>
            <person name="Dvorak J."/>
        </authorList>
    </citation>
    <scope>NUCLEOTIDE SEQUENCE [LARGE SCALE GENOMIC DNA]</scope>
    <source>
        <strain evidence="1">cv. AL8/78</strain>
    </source>
</reference>
<dbReference type="AlphaFoldDB" id="A0A453I8T0"/>
<evidence type="ECO:0000313" key="2">
    <source>
        <dbReference type="Proteomes" id="UP000015105"/>
    </source>
</evidence>
<reference evidence="2" key="2">
    <citation type="journal article" date="2017" name="Nat. Plants">
        <title>The Aegilops tauschii genome reveals multiple impacts of transposons.</title>
        <authorList>
            <person name="Zhao G."/>
            <person name="Zou C."/>
            <person name="Li K."/>
            <person name="Wang K."/>
            <person name="Li T."/>
            <person name="Gao L."/>
            <person name="Zhang X."/>
            <person name="Wang H."/>
            <person name="Yang Z."/>
            <person name="Liu X."/>
            <person name="Jiang W."/>
            <person name="Mao L."/>
            <person name="Kong X."/>
            <person name="Jiao Y."/>
            <person name="Jia J."/>
        </authorList>
    </citation>
    <scope>NUCLEOTIDE SEQUENCE [LARGE SCALE GENOMIC DNA]</scope>
    <source>
        <strain evidence="2">cv. AL8/78</strain>
    </source>
</reference>
<dbReference type="PANTHER" id="PTHR43814:SF1">
    <property type="entry name" value="ARGININOSUCCINATE LYASE"/>
    <property type="match status" value="1"/>
</dbReference>
<proteinExistence type="predicted"/>
<organism evidence="1 2">
    <name type="scientific">Aegilops tauschii subsp. strangulata</name>
    <name type="common">Goatgrass</name>
    <dbReference type="NCBI Taxonomy" id="200361"/>
    <lineage>
        <taxon>Eukaryota</taxon>
        <taxon>Viridiplantae</taxon>
        <taxon>Streptophyta</taxon>
        <taxon>Embryophyta</taxon>
        <taxon>Tracheophyta</taxon>
        <taxon>Spermatophyta</taxon>
        <taxon>Magnoliopsida</taxon>
        <taxon>Liliopsida</taxon>
        <taxon>Poales</taxon>
        <taxon>Poaceae</taxon>
        <taxon>BOP clade</taxon>
        <taxon>Pooideae</taxon>
        <taxon>Triticodae</taxon>
        <taxon>Triticeae</taxon>
        <taxon>Triticinae</taxon>
        <taxon>Aegilops</taxon>
    </lineage>
</organism>
<accession>A0A453I8T0</accession>
<dbReference type="EnsemblPlants" id="AET4Gv20486000.5">
    <property type="protein sequence ID" value="AET4Gv20486000.5"/>
    <property type="gene ID" value="AET4Gv20486000"/>
</dbReference>
<name>A0A453I8T0_AEGTS</name>
<dbReference type="GO" id="GO:0004056">
    <property type="term" value="F:argininosuccinate lyase activity"/>
    <property type="evidence" value="ECO:0007669"/>
    <property type="project" value="InterPro"/>
</dbReference>
<reference evidence="1" key="4">
    <citation type="submission" date="2019-03" db="UniProtKB">
        <authorList>
            <consortium name="EnsemblPlants"/>
        </authorList>
    </citation>
    <scope>IDENTIFICATION</scope>
</reference>
<dbReference type="InterPro" id="IPR009049">
    <property type="entry name" value="Argininosuccinate_lyase"/>
</dbReference>
<dbReference type="Gene3D" id="1.10.275.10">
    <property type="entry name" value="Fumarase/aspartase (N-terminal domain)"/>
    <property type="match status" value="1"/>
</dbReference>
<evidence type="ECO:0008006" key="3">
    <source>
        <dbReference type="Google" id="ProtNLM"/>
    </source>
</evidence>
<dbReference type="Proteomes" id="UP000015105">
    <property type="component" value="Chromosome 4D"/>
</dbReference>
<dbReference type="InterPro" id="IPR024083">
    <property type="entry name" value="Fumarase/histidase_N"/>
</dbReference>
<reference evidence="2" key="1">
    <citation type="journal article" date="2014" name="Science">
        <title>Ancient hybridizations among the ancestral genomes of bread wheat.</title>
        <authorList>
            <consortium name="International Wheat Genome Sequencing Consortium,"/>
            <person name="Marcussen T."/>
            <person name="Sandve S.R."/>
            <person name="Heier L."/>
            <person name="Spannagl M."/>
            <person name="Pfeifer M."/>
            <person name="Jakobsen K.S."/>
            <person name="Wulff B.B."/>
            <person name="Steuernagel B."/>
            <person name="Mayer K.F."/>
            <person name="Olsen O.A."/>
        </authorList>
    </citation>
    <scope>NUCLEOTIDE SEQUENCE [LARGE SCALE GENOMIC DNA]</scope>
    <source>
        <strain evidence="2">cv. AL8/78</strain>
    </source>
</reference>
<protein>
    <recommendedName>
        <fullName evidence="3">Fumarate lyase N-terminal domain-containing protein</fullName>
    </recommendedName>
</protein>
<dbReference type="InterPro" id="IPR008948">
    <property type="entry name" value="L-Aspartase-like"/>
</dbReference>
<keyword evidence="2" id="KW-1185">Reference proteome</keyword>
<dbReference type="PANTHER" id="PTHR43814">
    <property type="entry name" value="ARGININOSUCCINATE LYASE"/>
    <property type="match status" value="1"/>
</dbReference>
<sequence length="134" mass="14497">GASATLMAATSHSLLSPAPTSLPRARLAFPAVRAVAPRRRPSFPAVAAAASSMASSEAEEKKETKLWGGRFEEGVTDAVERFTESISYDWQLYKYDIMGSKAHASMLAAQVPCARAPSNHLFWSVSWPPRCWSG</sequence>
<dbReference type="SUPFAM" id="SSF48557">
    <property type="entry name" value="L-aspartase-like"/>
    <property type="match status" value="1"/>
</dbReference>
<dbReference type="GO" id="GO:0005829">
    <property type="term" value="C:cytosol"/>
    <property type="evidence" value="ECO:0007669"/>
    <property type="project" value="TreeGrafter"/>
</dbReference>
<reference evidence="1" key="3">
    <citation type="journal article" date="2017" name="Nature">
        <title>Genome sequence of the progenitor of the wheat D genome Aegilops tauschii.</title>
        <authorList>
            <person name="Luo M.C."/>
            <person name="Gu Y.Q."/>
            <person name="Puiu D."/>
            <person name="Wang H."/>
            <person name="Twardziok S.O."/>
            <person name="Deal K.R."/>
            <person name="Huo N."/>
            <person name="Zhu T."/>
            <person name="Wang L."/>
            <person name="Wang Y."/>
            <person name="McGuire P.E."/>
            <person name="Liu S."/>
            <person name="Long H."/>
            <person name="Ramasamy R.K."/>
            <person name="Rodriguez J.C."/>
            <person name="Van S.L."/>
            <person name="Yuan L."/>
            <person name="Wang Z."/>
            <person name="Xia Z."/>
            <person name="Xiao L."/>
            <person name="Anderson O.D."/>
            <person name="Ouyang S."/>
            <person name="Liang Y."/>
            <person name="Zimin A.V."/>
            <person name="Pertea G."/>
            <person name="Qi P."/>
            <person name="Bennetzen J.L."/>
            <person name="Dai X."/>
            <person name="Dawson M.W."/>
            <person name="Muller H.G."/>
            <person name="Kugler K."/>
            <person name="Rivarola-Duarte L."/>
            <person name="Spannagl M."/>
            <person name="Mayer K.F.X."/>
            <person name="Lu F.H."/>
            <person name="Bevan M.W."/>
            <person name="Leroy P."/>
            <person name="Li P."/>
            <person name="You F.M."/>
            <person name="Sun Q."/>
            <person name="Liu Z."/>
            <person name="Lyons E."/>
            <person name="Wicker T."/>
            <person name="Salzberg S.L."/>
            <person name="Devos K.M."/>
            <person name="Dvorak J."/>
        </authorList>
    </citation>
    <scope>NUCLEOTIDE SEQUENCE [LARGE SCALE GENOMIC DNA]</scope>
    <source>
        <strain evidence="1">cv. AL8/78</strain>
    </source>
</reference>
<dbReference type="Gramene" id="AET4Gv20486000.5">
    <property type="protein sequence ID" value="AET4Gv20486000.5"/>
    <property type="gene ID" value="AET4Gv20486000"/>
</dbReference>